<dbReference type="Proteomes" id="UP000295678">
    <property type="component" value="Unassembled WGS sequence"/>
</dbReference>
<dbReference type="EMBL" id="SMAK01000009">
    <property type="protein sequence ID" value="TCT08438.1"/>
    <property type="molecule type" value="Genomic_DNA"/>
</dbReference>
<dbReference type="Pfam" id="PF00753">
    <property type="entry name" value="Lactamase_B"/>
    <property type="match status" value="1"/>
</dbReference>
<keyword evidence="2" id="KW-0479">Metal-binding</keyword>
<evidence type="ECO:0000256" key="1">
    <source>
        <dbReference type="ARBA" id="ARBA00007749"/>
    </source>
</evidence>
<dbReference type="SUPFAM" id="SSF56281">
    <property type="entry name" value="Metallo-hydrolase/oxidoreductase"/>
    <property type="match status" value="1"/>
</dbReference>
<keyword evidence="3 6" id="KW-0378">Hydrolase</keyword>
<evidence type="ECO:0000259" key="5">
    <source>
        <dbReference type="SMART" id="SM00849"/>
    </source>
</evidence>
<dbReference type="AlphaFoldDB" id="A0A4V2UYR2"/>
<name>A0A4V2UYR2_9HYPH</name>
<organism evidence="6 7">
    <name type="scientific">Tepidamorphus gemmatus</name>
    <dbReference type="NCBI Taxonomy" id="747076"/>
    <lineage>
        <taxon>Bacteria</taxon>
        <taxon>Pseudomonadati</taxon>
        <taxon>Pseudomonadota</taxon>
        <taxon>Alphaproteobacteria</taxon>
        <taxon>Hyphomicrobiales</taxon>
        <taxon>Tepidamorphaceae</taxon>
        <taxon>Tepidamorphus</taxon>
    </lineage>
</organism>
<comment type="caution">
    <text evidence="6">The sequence shown here is derived from an EMBL/GenBank/DDBJ whole genome shotgun (WGS) entry which is preliminary data.</text>
</comment>
<dbReference type="CDD" id="cd07720">
    <property type="entry name" value="OPHC2-like_MBL-fold"/>
    <property type="match status" value="1"/>
</dbReference>
<reference evidence="6 7" key="1">
    <citation type="submission" date="2019-03" db="EMBL/GenBank/DDBJ databases">
        <title>Genomic Encyclopedia of Type Strains, Phase IV (KMG-IV): sequencing the most valuable type-strain genomes for metagenomic binning, comparative biology and taxonomic classification.</title>
        <authorList>
            <person name="Goeker M."/>
        </authorList>
    </citation>
    <scope>NUCLEOTIDE SEQUENCE [LARGE SCALE GENOMIC DNA]</scope>
    <source>
        <strain evidence="6 7">DSM 19345</strain>
    </source>
</reference>
<evidence type="ECO:0000256" key="2">
    <source>
        <dbReference type="ARBA" id="ARBA00022723"/>
    </source>
</evidence>
<dbReference type="InterPro" id="IPR001279">
    <property type="entry name" value="Metallo-B-lactamas"/>
</dbReference>
<dbReference type="RefSeq" id="WP_132807360.1">
    <property type="nucleotide sequence ID" value="NZ_SMAK01000009.1"/>
</dbReference>
<dbReference type="PANTHER" id="PTHR42978:SF6">
    <property type="entry name" value="QUORUM-QUENCHING LACTONASE YTNP-RELATED"/>
    <property type="match status" value="1"/>
</dbReference>
<keyword evidence="4" id="KW-0862">Zinc</keyword>
<dbReference type="OrthoDB" id="9803916at2"/>
<proteinExistence type="inferred from homology"/>
<feature type="domain" description="Metallo-beta-lactamase" evidence="5">
    <location>
        <begin position="61"/>
        <end position="264"/>
    </location>
</feature>
<evidence type="ECO:0000313" key="6">
    <source>
        <dbReference type="EMBL" id="TCT08438.1"/>
    </source>
</evidence>
<dbReference type="SMART" id="SM00849">
    <property type="entry name" value="Lactamase_B"/>
    <property type="match status" value="1"/>
</dbReference>
<sequence length="291" mass="31655">MPALPTAQIPGVYHRRVGDILVTALCDGYMDGSYDIFRNVDAAEVDEMLGAAFRPSPPRISINCFLIRTKDRVALVDAGSGDSMGPTLGRLPASMAAAGVAFADIDTVLLTHVHPDHSNGLTAADGSRNFENAELVVSEADVRHWHDDAEMARASERQKLRYFEWGRFQLQPYADRRRHAEGEVFPGITALPIAGHTPGHTAYVVASGGETMMIWGDVCHVPEIQLPRPSATMIFDSDPEAAAASRRRVLDMVATDRLLVAGMHLHFPGFAHIVRDGNGYAAIPEAWAFTV</sequence>
<dbReference type="Gene3D" id="3.60.15.10">
    <property type="entry name" value="Ribonuclease Z/Hydroxyacylglutathione hydrolase-like"/>
    <property type="match status" value="1"/>
</dbReference>
<dbReference type="InterPro" id="IPR051013">
    <property type="entry name" value="MBL_superfamily_lactonases"/>
</dbReference>
<keyword evidence="7" id="KW-1185">Reference proteome</keyword>
<comment type="similarity">
    <text evidence="1">Belongs to the metallo-beta-lactamase superfamily.</text>
</comment>
<protein>
    <submittedName>
        <fullName evidence="6">Glyoxylase-like metal-dependent hydrolase (Beta-lactamase superfamily II)</fullName>
    </submittedName>
</protein>
<dbReference type="GO" id="GO:0046872">
    <property type="term" value="F:metal ion binding"/>
    <property type="evidence" value="ECO:0007669"/>
    <property type="project" value="UniProtKB-KW"/>
</dbReference>
<evidence type="ECO:0000256" key="4">
    <source>
        <dbReference type="ARBA" id="ARBA00022833"/>
    </source>
</evidence>
<evidence type="ECO:0000256" key="3">
    <source>
        <dbReference type="ARBA" id="ARBA00022801"/>
    </source>
</evidence>
<dbReference type="InterPro" id="IPR036866">
    <property type="entry name" value="RibonucZ/Hydroxyglut_hydro"/>
</dbReference>
<accession>A0A4V2UYR2</accession>
<dbReference type="PANTHER" id="PTHR42978">
    <property type="entry name" value="QUORUM-QUENCHING LACTONASE YTNP-RELATED-RELATED"/>
    <property type="match status" value="1"/>
</dbReference>
<evidence type="ECO:0000313" key="7">
    <source>
        <dbReference type="Proteomes" id="UP000295678"/>
    </source>
</evidence>
<dbReference type="GO" id="GO:0016787">
    <property type="term" value="F:hydrolase activity"/>
    <property type="evidence" value="ECO:0007669"/>
    <property type="project" value="UniProtKB-KW"/>
</dbReference>
<gene>
    <name evidence="6" type="ORF">EDC22_109114</name>
</gene>